<dbReference type="Proteomes" id="UP000564677">
    <property type="component" value="Unassembled WGS sequence"/>
</dbReference>
<keyword evidence="1" id="KW-0732">Signal</keyword>
<sequence>MKVYIAGTALFAMSAWATPASADQVHTFSNGCTRTCSGSWINGSQPGSVACYNKDGTPGTVGPLNCPSSRDKAFSPNIFDPSGIPLPAQSIKVTPRRAD</sequence>
<reference evidence="2 3" key="1">
    <citation type="submission" date="2020-03" db="EMBL/GenBank/DDBJ databases">
        <title>Genomic Encyclopedia of Type Strains, Phase IV (KMG-IV): sequencing the most valuable type-strain genomes for metagenomic binning, comparative biology and taxonomic classification.</title>
        <authorList>
            <person name="Goeker M."/>
        </authorList>
    </citation>
    <scope>NUCLEOTIDE SEQUENCE [LARGE SCALE GENOMIC DNA]</scope>
    <source>
        <strain evidence="2 3">DSM 4733</strain>
    </source>
</reference>
<evidence type="ECO:0000313" key="2">
    <source>
        <dbReference type="EMBL" id="NIJ64114.1"/>
    </source>
</evidence>
<protein>
    <submittedName>
        <fullName evidence="2">Uncharacterized protein</fullName>
    </submittedName>
</protein>
<accession>A0A7X5UXI1</accession>
<evidence type="ECO:0000256" key="1">
    <source>
        <dbReference type="SAM" id="SignalP"/>
    </source>
</evidence>
<comment type="caution">
    <text evidence="2">The sequence shown here is derived from an EMBL/GenBank/DDBJ whole genome shotgun (WGS) entry which is preliminary data.</text>
</comment>
<proteinExistence type="predicted"/>
<gene>
    <name evidence="2" type="ORF">FHR20_001045</name>
</gene>
<feature type="signal peptide" evidence="1">
    <location>
        <begin position="1"/>
        <end position="22"/>
    </location>
</feature>
<keyword evidence="3" id="KW-1185">Reference proteome</keyword>
<dbReference type="AlphaFoldDB" id="A0A7X5UXI1"/>
<evidence type="ECO:0000313" key="3">
    <source>
        <dbReference type="Proteomes" id="UP000564677"/>
    </source>
</evidence>
<dbReference type="RefSeq" id="WP_167298517.1">
    <property type="nucleotide sequence ID" value="NZ_JAASQV010000001.1"/>
</dbReference>
<feature type="chain" id="PRO_5030608430" evidence="1">
    <location>
        <begin position="23"/>
        <end position="99"/>
    </location>
</feature>
<name>A0A7X5UXI1_9SPHN</name>
<dbReference type="EMBL" id="JAASQV010000001">
    <property type="protein sequence ID" value="NIJ64114.1"/>
    <property type="molecule type" value="Genomic_DNA"/>
</dbReference>
<organism evidence="2 3">
    <name type="scientific">Sphingomonas leidyi</name>
    <dbReference type="NCBI Taxonomy" id="68569"/>
    <lineage>
        <taxon>Bacteria</taxon>
        <taxon>Pseudomonadati</taxon>
        <taxon>Pseudomonadota</taxon>
        <taxon>Alphaproteobacteria</taxon>
        <taxon>Sphingomonadales</taxon>
        <taxon>Sphingomonadaceae</taxon>
        <taxon>Sphingomonas</taxon>
    </lineage>
</organism>